<dbReference type="InterPro" id="IPR011042">
    <property type="entry name" value="6-blade_b-propeller_TolB-like"/>
</dbReference>
<gene>
    <name evidence="1" type="ORF">MEDL_63156</name>
</gene>
<dbReference type="Gene3D" id="2.120.10.30">
    <property type="entry name" value="TolB, C-terminal domain"/>
    <property type="match status" value="1"/>
</dbReference>
<proteinExistence type="predicted"/>
<reference evidence="1" key="1">
    <citation type="submission" date="2021-03" db="EMBL/GenBank/DDBJ databases">
        <authorList>
            <person name="Bekaert M."/>
        </authorList>
    </citation>
    <scope>NUCLEOTIDE SEQUENCE</scope>
</reference>
<dbReference type="Proteomes" id="UP000683360">
    <property type="component" value="Unassembled WGS sequence"/>
</dbReference>
<comment type="caution">
    <text evidence="1">The sequence shown here is derived from an EMBL/GenBank/DDBJ whole genome shotgun (WGS) entry which is preliminary data.</text>
</comment>
<dbReference type="SUPFAM" id="SSF63825">
    <property type="entry name" value="YWTD domain"/>
    <property type="match status" value="1"/>
</dbReference>
<accession>A0A8S3V9G4</accession>
<dbReference type="OrthoDB" id="9992988at2759"/>
<evidence type="ECO:0000313" key="1">
    <source>
        <dbReference type="EMBL" id="CAG2251473.1"/>
    </source>
</evidence>
<keyword evidence="2" id="KW-1185">Reference proteome</keyword>
<dbReference type="EMBL" id="CAJPWZ010003090">
    <property type="protein sequence ID" value="CAG2251473.1"/>
    <property type="molecule type" value="Genomic_DNA"/>
</dbReference>
<protein>
    <submittedName>
        <fullName evidence="1">Uncharacterized protein</fullName>
    </submittedName>
</protein>
<evidence type="ECO:0000313" key="2">
    <source>
        <dbReference type="Proteomes" id="UP000683360"/>
    </source>
</evidence>
<name>A0A8S3V9G4_MYTED</name>
<sequence length="181" mass="20725">MLVNVEENKIIQTINLFHQCEGVTSDGKQLVINCRKARTIVNLNDMSQTKLKGVGETHISLFQGNIYSTIYYENKICCYKETGEPLWTFQHKDIDCPEELTLDKNGFVYISSRGNNRIVVLSLDSKTCKTILSEADGINYPVHIDIHRETGMMIVSSQIKQTKVKKDYSGDYYHTAFVYKI</sequence>
<organism evidence="1 2">
    <name type="scientific">Mytilus edulis</name>
    <name type="common">Blue mussel</name>
    <dbReference type="NCBI Taxonomy" id="6550"/>
    <lineage>
        <taxon>Eukaryota</taxon>
        <taxon>Metazoa</taxon>
        <taxon>Spiralia</taxon>
        <taxon>Lophotrochozoa</taxon>
        <taxon>Mollusca</taxon>
        <taxon>Bivalvia</taxon>
        <taxon>Autobranchia</taxon>
        <taxon>Pteriomorphia</taxon>
        <taxon>Mytilida</taxon>
        <taxon>Mytiloidea</taxon>
        <taxon>Mytilidae</taxon>
        <taxon>Mytilinae</taxon>
        <taxon>Mytilus</taxon>
    </lineage>
</organism>
<dbReference type="AlphaFoldDB" id="A0A8S3V9G4"/>